<evidence type="ECO:0000313" key="4">
    <source>
        <dbReference type="EMBL" id="ORZ21458.1"/>
    </source>
</evidence>
<dbReference type="GO" id="GO:0016491">
    <property type="term" value="F:oxidoreductase activity"/>
    <property type="evidence" value="ECO:0007669"/>
    <property type="project" value="UniProtKB-KW"/>
</dbReference>
<keyword evidence="1" id="KW-0521">NADP</keyword>
<dbReference type="PRINTS" id="PR00080">
    <property type="entry name" value="SDRFAMILY"/>
</dbReference>
<gene>
    <name evidence="4" type="ORF">BCR42DRAFT_448298</name>
</gene>
<accession>A0A1X2ISD2</accession>
<dbReference type="EMBL" id="MCGE01000005">
    <property type="protein sequence ID" value="ORZ21458.1"/>
    <property type="molecule type" value="Genomic_DNA"/>
</dbReference>
<dbReference type="OrthoDB" id="3819888at2759"/>
<keyword evidence="5" id="KW-1185">Reference proteome</keyword>
<dbReference type="PANTHER" id="PTHR43658:SF8">
    <property type="entry name" value="17-BETA-HYDROXYSTEROID DEHYDROGENASE 14-RELATED"/>
    <property type="match status" value="1"/>
</dbReference>
<organism evidence="4 5">
    <name type="scientific">Absidia repens</name>
    <dbReference type="NCBI Taxonomy" id="90262"/>
    <lineage>
        <taxon>Eukaryota</taxon>
        <taxon>Fungi</taxon>
        <taxon>Fungi incertae sedis</taxon>
        <taxon>Mucoromycota</taxon>
        <taxon>Mucoromycotina</taxon>
        <taxon>Mucoromycetes</taxon>
        <taxon>Mucorales</taxon>
        <taxon>Cunninghamellaceae</taxon>
        <taxon>Absidia</taxon>
    </lineage>
</organism>
<dbReference type="PRINTS" id="PR00081">
    <property type="entry name" value="GDHRDH"/>
</dbReference>
<dbReference type="STRING" id="90262.A0A1X2ISD2"/>
<dbReference type="SUPFAM" id="SSF51735">
    <property type="entry name" value="NAD(P)-binding Rossmann-fold domains"/>
    <property type="match status" value="1"/>
</dbReference>
<evidence type="ECO:0000256" key="1">
    <source>
        <dbReference type="ARBA" id="ARBA00022857"/>
    </source>
</evidence>
<evidence type="ECO:0008006" key="6">
    <source>
        <dbReference type="Google" id="ProtNLM"/>
    </source>
</evidence>
<proteinExistence type="inferred from homology"/>
<keyword evidence="2" id="KW-0560">Oxidoreductase</keyword>
<dbReference type="InterPro" id="IPR020904">
    <property type="entry name" value="Sc_DH/Rdtase_CS"/>
</dbReference>
<dbReference type="PANTHER" id="PTHR43658">
    <property type="entry name" value="SHORT-CHAIN DEHYDROGENASE/REDUCTASE"/>
    <property type="match status" value="1"/>
</dbReference>
<dbReference type="InterPro" id="IPR002347">
    <property type="entry name" value="SDR_fam"/>
</dbReference>
<evidence type="ECO:0000256" key="3">
    <source>
        <dbReference type="RuleBase" id="RU000363"/>
    </source>
</evidence>
<sequence>MQIKGNTFIVTGGASGLGEGTVRHLVQAGANVSIFDLNDEAAVELAQSLGSSQVFVPGKVDVTSEVVVREAIQKTVEKFGKLAGVINCGGVATAAKVARRGKTAHTMTLDLFEFTVRVNLIGTFNVCRQVAQVLVNQDPFTEDGERGVIINTASIAYQDGQAGQVAYSASKGGVASFTLPLARDLAPAGVRVLAIAPGLFQTNMTAMVNEKVLKDAVFPNRMGKPHEFANLVSTMIENGMLNGEVIRLDGATRLGKL</sequence>
<evidence type="ECO:0000256" key="2">
    <source>
        <dbReference type="ARBA" id="ARBA00023002"/>
    </source>
</evidence>
<evidence type="ECO:0000313" key="5">
    <source>
        <dbReference type="Proteomes" id="UP000193560"/>
    </source>
</evidence>
<comment type="caution">
    <text evidence="4">The sequence shown here is derived from an EMBL/GenBank/DDBJ whole genome shotgun (WGS) entry which is preliminary data.</text>
</comment>
<dbReference type="Gene3D" id="3.40.50.720">
    <property type="entry name" value="NAD(P)-binding Rossmann-like Domain"/>
    <property type="match status" value="1"/>
</dbReference>
<comment type="similarity">
    <text evidence="3">Belongs to the short-chain dehydrogenases/reductases (SDR) family.</text>
</comment>
<dbReference type="Proteomes" id="UP000193560">
    <property type="component" value="Unassembled WGS sequence"/>
</dbReference>
<dbReference type="PROSITE" id="PS00061">
    <property type="entry name" value="ADH_SHORT"/>
    <property type="match status" value="1"/>
</dbReference>
<name>A0A1X2ISD2_9FUNG</name>
<dbReference type="InterPro" id="IPR036291">
    <property type="entry name" value="NAD(P)-bd_dom_sf"/>
</dbReference>
<protein>
    <recommendedName>
        <fullName evidence="6">3-hydroxyacyl-CoA dehydrogenase type-2</fullName>
    </recommendedName>
</protein>
<dbReference type="Pfam" id="PF00106">
    <property type="entry name" value="adh_short"/>
    <property type="match status" value="1"/>
</dbReference>
<reference evidence="4 5" key="1">
    <citation type="submission" date="2016-07" db="EMBL/GenBank/DDBJ databases">
        <title>Pervasive Adenine N6-methylation of Active Genes in Fungi.</title>
        <authorList>
            <consortium name="DOE Joint Genome Institute"/>
            <person name="Mondo S.J."/>
            <person name="Dannebaum R.O."/>
            <person name="Kuo R.C."/>
            <person name="Labutti K."/>
            <person name="Haridas S."/>
            <person name="Kuo A."/>
            <person name="Salamov A."/>
            <person name="Ahrendt S.R."/>
            <person name="Lipzen A."/>
            <person name="Sullivan W."/>
            <person name="Andreopoulos W.B."/>
            <person name="Clum A."/>
            <person name="Lindquist E."/>
            <person name="Daum C."/>
            <person name="Ramamoorthy G.K."/>
            <person name="Gryganskyi A."/>
            <person name="Culley D."/>
            <person name="Magnuson J.K."/>
            <person name="James T.Y."/>
            <person name="O'Malley M.A."/>
            <person name="Stajich J.E."/>
            <person name="Spatafora J.W."/>
            <person name="Visel A."/>
            <person name="Grigoriev I.V."/>
        </authorList>
    </citation>
    <scope>NUCLEOTIDE SEQUENCE [LARGE SCALE GENOMIC DNA]</scope>
    <source>
        <strain evidence="4 5">NRRL 1336</strain>
    </source>
</reference>
<dbReference type="AlphaFoldDB" id="A0A1X2ISD2"/>